<comment type="caution">
    <text evidence="1">The sequence shown here is derived from an EMBL/GenBank/DDBJ whole genome shotgun (WGS) entry which is preliminary data.</text>
</comment>
<organism evidence="1">
    <name type="scientific">termite gut metagenome</name>
    <dbReference type="NCBI Taxonomy" id="433724"/>
    <lineage>
        <taxon>unclassified sequences</taxon>
        <taxon>metagenomes</taxon>
        <taxon>organismal metagenomes</taxon>
    </lineage>
</organism>
<proteinExistence type="predicted"/>
<accession>A0A5J4RNC0</accession>
<protein>
    <recommendedName>
        <fullName evidence="2">Uracil-DNA glycosylase-like domain-containing protein</fullName>
    </recommendedName>
</protein>
<dbReference type="AlphaFoldDB" id="A0A5J4RNC0"/>
<name>A0A5J4RNC0_9ZZZZ</name>
<dbReference type="EMBL" id="SNRY01000897">
    <property type="protein sequence ID" value="KAA6335387.1"/>
    <property type="molecule type" value="Genomic_DNA"/>
</dbReference>
<evidence type="ECO:0008006" key="2">
    <source>
        <dbReference type="Google" id="ProtNLM"/>
    </source>
</evidence>
<evidence type="ECO:0000313" key="1">
    <source>
        <dbReference type="EMBL" id="KAA6335387.1"/>
    </source>
</evidence>
<reference evidence="1" key="1">
    <citation type="submission" date="2019-03" db="EMBL/GenBank/DDBJ databases">
        <title>Single cell metagenomics reveals metabolic interactions within the superorganism composed of flagellate Streblomastix strix and complex community of Bacteroidetes bacteria on its surface.</title>
        <authorList>
            <person name="Treitli S.C."/>
            <person name="Kolisko M."/>
            <person name="Husnik F."/>
            <person name="Keeling P."/>
            <person name="Hampl V."/>
        </authorList>
    </citation>
    <scope>NUCLEOTIDE SEQUENCE</scope>
    <source>
        <strain evidence="1">STM</strain>
    </source>
</reference>
<gene>
    <name evidence="1" type="ORF">EZS27_016368</name>
</gene>
<sequence length="229" mass="27101">MAKFEEELKQIEIFERFPNLIPHVSNNYGNGKHKKLLLVWESYYDSWDLLKDKSVDDWYKDEDTPQLWESYPKKAGKHWNFKCKIDKDGCDKSGGTFLNPEEVLKTVEKEDPYSYCAGYNYFLRPAPEAITLNIKEIDEKYAFEAFKKIVDIIKPDMIAFFSKKSYNSFKKYRAKQEAAELALLNDTKLFENIKIKAVQHPACAWWNKKSGKESKMTGRERFENFIINW</sequence>